<evidence type="ECO:0000256" key="3">
    <source>
        <dbReference type="ARBA" id="ARBA00014087"/>
    </source>
</evidence>
<dbReference type="OrthoDB" id="166611at2759"/>
<reference evidence="9" key="1">
    <citation type="submission" date="2023-09" db="UniProtKB">
        <authorList>
            <consortium name="Ensembl"/>
        </authorList>
    </citation>
    <scope>IDENTIFICATION</scope>
</reference>
<dbReference type="AlphaFoldDB" id="A0A8B7UNS5"/>
<dbReference type="PANTHER" id="PTHR31954">
    <property type="entry name" value="CILIA- AND FLAGELLA-ASSOCIATED PROTEIN 157"/>
    <property type="match status" value="1"/>
</dbReference>
<sequence length="516" mass="60035">MAPKKANKGGKEPEVKKKKGGKKDPTTFAKTGDVLAEEMREFYHNQIRDLEDRLARYQRRWDELAVQERLFRQKFEQLANNKKEIVAFLKRTLNQRVDEITDLNEQLQSLQLAKEMEKDAFEAQLAQVRHEFQETKDQLTSENIILVGQLAALEEFRQQKEELMEKFEQLEDQLQKQENEYKNYVYNLEKKSVLDKDRLKKEIIQRVNLVATEFRKVAANQMWETTKRAILENSSVTLKLAQVAQQGVQLLKENKQLRGNQGQLCQQLELLENTQKVMARNNRGHQKIILMLTEKCCEQQQGAAEAQQLRLLLSHLEQGFLKLQMDNQELRSKTNKLAQELEQQQVEVQRLQQLLMEEQKVRASLEMALTQATTFLQDILQMQAEEEDGDFNVMFQLQHKELLQQLLALLSSSIVQRSHWDSRPCGLSKESRPIIQPPKVEGVLQQLSGIITYQPGDLGLVPRRAHIPPNPQDLRLLSYVTRMGNFQAKNTSEIHPSASLRRLKKFSFPSTFLNPK</sequence>
<reference evidence="11" key="2">
    <citation type="submission" date="2025-04" db="UniProtKB">
        <authorList>
            <consortium name="RefSeq"/>
        </authorList>
    </citation>
    <scope>IDENTIFICATION</scope>
    <source>
        <tissue evidence="11">Leukocyte</tissue>
    </source>
</reference>
<dbReference type="GO" id="GO:0036064">
    <property type="term" value="C:ciliary basal body"/>
    <property type="evidence" value="ECO:0007669"/>
    <property type="project" value="TreeGrafter"/>
</dbReference>
<proteinExistence type="inferred from homology"/>
<keyword evidence="10" id="KW-1185">Reference proteome</keyword>
<evidence type="ECO:0000256" key="1">
    <source>
        <dbReference type="ARBA" id="ARBA00004138"/>
    </source>
</evidence>
<feature type="coiled-coil region" evidence="7">
    <location>
        <begin position="40"/>
        <end position="187"/>
    </location>
</feature>
<accession>A0A8B7UNS5</accession>
<evidence type="ECO:0000313" key="9">
    <source>
        <dbReference type="Ensembl" id="ENSCCNP00000028396.1"/>
    </source>
</evidence>
<keyword evidence="4 7" id="KW-0175">Coiled coil</keyword>
<feature type="coiled-coil region" evidence="7">
    <location>
        <begin position="327"/>
        <end position="368"/>
    </location>
</feature>
<dbReference type="PANTHER" id="PTHR31954:SF1">
    <property type="entry name" value="CILIA- AND FLAGELLA-ASSOCIATED PROTEIN 157"/>
    <property type="match status" value="1"/>
</dbReference>
<name>A0A8B7UNS5_CASCN</name>
<protein>
    <recommendedName>
        <fullName evidence="3">Cilia- and flagella-associated protein 157</fullName>
    </recommendedName>
</protein>
<organism evidence="11">
    <name type="scientific">Castor canadensis</name>
    <name type="common">American beaver</name>
    <dbReference type="NCBI Taxonomy" id="51338"/>
    <lineage>
        <taxon>Eukaryota</taxon>
        <taxon>Metazoa</taxon>
        <taxon>Chordata</taxon>
        <taxon>Craniata</taxon>
        <taxon>Vertebrata</taxon>
        <taxon>Euteleostomi</taxon>
        <taxon>Mammalia</taxon>
        <taxon>Eutheria</taxon>
        <taxon>Euarchontoglires</taxon>
        <taxon>Glires</taxon>
        <taxon>Rodentia</taxon>
        <taxon>Castorimorpha</taxon>
        <taxon>Castoridae</taxon>
        <taxon>Castor</taxon>
    </lineage>
</organism>
<evidence type="ECO:0000256" key="7">
    <source>
        <dbReference type="SAM" id="Coils"/>
    </source>
</evidence>
<dbReference type="RefSeq" id="XP_020019835.1">
    <property type="nucleotide sequence ID" value="XM_020164246.1"/>
</dbReference>
<evidence type="ECO:0000313" key="11">
    <source>
        <dbReference type="RefSeq" id="XP_020019835.1"/>
    </source>
</evidence>
<evidence type="ECO:0000256" key="2">
    <source>
        <dbReference type="ARBA" id="ARBA00010841"/>
    </source>
</evidence>
<dbReference type="GO" id="GO:0007288">
    <property type="term" value="P:sperm axoneme assembly"/>
    <property type="evidence" value="ECO:0007669"/>
    <property type="project" value="TreeGrafter"/>
</dbReference>
<dbReference type="GO" id="GO:0008017">
    <property type="term" value="F:microtubule binding"/>
    <property type="evidence" value="ECO:0007669"/>
    <property type="project" value="TreeGrafter"/>
</dbReference>
<evidence type="ECO:0000313" key="10">
    <source>
        <dbReference type="Proteomes" id="UP001732720"/>
    </source>
</evidence>
<feature type="region of interest" description="Disordered" evidence="8">
    <location>
        <begin position="1"/>
        <end position="29"/>
    </location>
</feature>
<dbReference type="KEGG" id="ccan:109686769"/>
<evidence type="ECO:0000256" key="8">
    <source>
        <dbReference type="SAM" id="MobiDB-lite"/>
    </source>
</evidence>
<keyword evidence="6" id="KW-0966">Cell projection</keyword>
<keyword evidence="5" id="KW-0969">Cilium</keyword>
<comment type="subcellular location">
    <subcellularLocation>
        <location evidence="1">Cell projection</location>
        <location evidence="1">Cilium</location>
    </subcellularLocation>
</comment>
<gene>
    <name evidence="9 11" type="primary">Cfap157</name>
</gene>
<dbReference type="CTD" id="286207"/>
<evidence type="ECO:0000256" key="6">
    <source>
        <dbReference type="ARBA" id="ARBA00023273"/>
    </source>
</evidence>
<evidence type="ECO:0000256" key="5">
    <source>
        <dbReference type="ARBA" id="ARBA00023069"/>
    </source>
</evidence>
<comment type="similarity">
    <text evidence="2">Belongs to the CFAP157 family.</text>
</comment>
<dbReference type="Ensembl" id="ENSCCNT00000035872.1">
    <property type="protein sequence ID" value="ENSCCNP00000028396.1"/>
    <property type="gene ID" value="ENSCCNG00000027353.1"/>
</dbReference>
<keyword evidence="11" id="KW-0282">Flagellum</keyword>
<evidence type="ECO:0000256" key="4">
    <source>
        <dbReference type="ARBA" id="ARBA00023054"/>
    </source>
</evidence>
<dbReference type="InterPro" id="IPR038844">
    <property type="entry name" value="CFAP157"/>
</dbReference>
<dbReference type="Proteomes" id="UP001732720">
    <property type="component" value="Chromosome 13"/>
</dbReference>
<dbReference type="GeneID" id="109686769"/>